<keyword evidence="3 5" id="KW-1133">Transmembrane helix</keyword>
<proteinExistence type="predicted"/>
<feature type="transmembrane region" description="Helical" evidence="5">
    <location>
        <begin position="287"/>
        <end position="309"/>
    </location>
</feature>
<evidence type="ECO:0000313" key="7">
    <source>
        <dbReference type="Proteomes" id="UP000460412"/>
    </source>
</evidence>
<evidence type="ECO:0000313" key="6">
    <source>
        <dbReference type="EMBL" id="MXP75989.1"/>
    </source>
</evidence>
<feature type="transmembrane region" description="Helical" evidence="5">
    <location>
        <begin position="79"/>
        <end position="102"/>
    </location>
</feature>
<evidence type="ECO:0000256" key="3">
    <source>
        <dbReference type="ARBA" id="ARBA00022989"/>
    </source>
</evidence>
<dbReference type="Pfam" id="PF01943">
    <property type="entry name" value="Polysacc_synt"/>
    <property type="match status" value="1"/>
</dbReference>
<reference evidence="6 7" key="1">
    <citation type="submission" date="2019-12" db="EMBL/GenBank/DDBJ databases">
        <title>Sporaefaciens musculi gen. nov., sp. nov., a novel bacterium isolated from the caecum of an obese mouse.</title>
        <authorList>
            <person name="Rasmussen T.S."/>
            <person name="Streidl T."/>
            <person name="Hitch T.C.A."/>
            <person name="Wortmann E."/>
            <person name="Deptula P."/>
            <person name="Hansen M."/>
            <person name="Nielsen D.S."/>
            <person name="Clavel T."/>
            <person name="Vogensen F.K."/>
        </authorList>
    </citation>
    <scope>NUCLEOTIDE SEQUENCE [LARGE SCALE GENOMIC DNA]</scope>
    <source>
        <strain evidence="6 7">WCA-9-b2</strain>
    </source>
</reference>
<feature type="transmembrane region" description="Helical" evidence="5">
    <location>
        <begin position="114"/>
        <end position="131"/>
    </location>
</feature>
<keyword evidence="7" id="KW-1185">Reference proteome</keyword>
<feature type="transmembrane region" description="Helical" evidence="5">
    <location>
        <begin position="169"/>
        <end position="191"/>
    </location>
</feature>
<dbReference type="InterPro" id="IPR052556">
    <property type="entry name" value="PolySynth_Transporter"/>
</dbReference>
<feature type="transmembrane region" description="Helical" evidence="5">
    <location>
        <begin position="321"/>
        <end position="343"/>
    </location>
</feature>
<evidence type="ECO:0000256" key="1">
    <source>
        <dbReference type="ARBA" id="ARBA00004141"/>
    </source>
</evidence>
<feature type="transmembrane region" description="Helical" evidence="5">
    <location>
        <begin position="44"/>
        <end position="67"/>
    </location>
</feature>
<dbReference type="GO" id="GO:0016020">
    <property type="term" value="C:membrane"/>
    <property type="evidence" value="ECO:0007669"/>
    <property type="project" value="UniProtKB-SubCell"/>
</dbReference>
<dbReference type="Proteomes" id="UP000460412">
    <property type="component" value="Unassembled WGS sequence"/>
</dbReference>
<evidence type="ECO:0000256" key="2">
    <source>
        <dbReference type="ARBA" id="ARBA00022692"/>
    </source>
</evidence>
<keyword evidence="4 5" id="KW-0472">Membrane</keyword>
<feature type="transmembrane region" description="Helical" evidence="5">
    <location>
        <begin position="355"/>
        <end position="376"/>
    </location>
</feature>
<evidence type="ECO:0000256" key="4">
    <source>
        <dbReference type="ARBA" id="ARBA00023136"/>
    </source>
</evidence>
<dbReference type="AlphaFoldDB" id="A0A7X3MGI8"/>
<dbReference type="InterPro" id="IPR002797">
    <property type="entry name" value="Polysacc_synth"/>
</dbReference>
<keyword evidence="2 5" id="KW-0812">Transmembrane</keyword>
<evidence type="ECO:0000256" key="5">
    <source>
        <dbReference type="SAM" id="Phobius"/>
    </source>
</evidence>
<feature type="transmembrane region" description="Helical" evidence="5">
    <location>
        <begin position="20"/>
        <end position="38"/>
    </location>
</feature>
<dbReference type="PANTHER" id="PTHR43424:SF1">
    <property type="entry name" value="LOCUS PUTATIVE PROTEIN 1-RELATED"/>
    <property type="match status" value="1"/>
</dbReference>
<dbReference type="RefSeq" id="WP_159751165.1">
    <property type="nucleotide sequence ID" value="NZ_WUQX01000001.1"/>
</dbReference>
<dbReference type="CDD" id="cd13128">
    <property type="entry name" value="MATE_Wzx_like"/>
    <property type="match status" value="1"/>
</dbReference>
<feature type="transmembrane region" description="Helical" evidence="5">
    <location>
        <begin position="143"/>
        <end position="163"/>
    </location>
</feature>
<sequence>MNGDLRKIAKNIGWMTFDKVFYLILNLLVTVRVANYYGSADYGLYQYALNVVAIFEILVTLTDGRVVKKRYSQYLPEEVVISATFSRLLFSGISCMAGGIYLIFARQGREYKEIFLVLLMNAVILNCKFGMENRFEYLLQSKKVVIASDISAAVGCLFQLGAVAVHLPVIAIAFIATITAIIQFFIIFVQYRSAFHSGIIGRVDKGLLKEIIAESFPLAVAASCATIYQRCDTVMLGSMLSVADVGVYAIAVKLIGIVQIAIMPVQNSVYPKLITLFKINKEEYEKLYIRISSMLTWLYIAGVMVSFFVLPVAFKYLKPEYGAAFGVYKIYVLGSFFMYNAVLRAGHFTLINRGNILMFSQIISVILNIILNYFGIKIMGMYGAAMATVITQGVSLLLCNLLFGKDGREVFLWQIKAINPRYIFIRR</sequence>
<protein>
    <submittedName>
        <fullName evidence="6">Oligosaccharide flippase family protein</fullName>
    </submittedName>
</protein>
<organism evidence="6 7">
    <name type="scientific">Sporofaciens musculi</name>
    <dbReference type="NCBI Taxonomy" id="2681861"/>
    <lineage>
        <taxon>Bacteria</taxon>
        <taxon>Bacillati</taxon>
        <taxon>Bacillota</taxon>
        <taxon>Clostridia</taxon>
        <taxon>Lachnospirales</taxon>
        <taxon>Lachnospiraceae</taxon>
        <taxon>Sporofaciens</taxon>
    </lineage>
</organism>
<name>A0A7X3MGI8_9FIRM</name>
<gene>
    <name evidence="6" type="ORF">GN277_11515</name>
</gene>
<comment type="subcellular location">
    <subcellularLocation>
        <location evidence="1">Membrane</location>
        <topology evidence="1">Multi-pass membrane protein</topology>
    </subcellularLocation>
</comment>
<comment type="caution">
    <text evidence="6">The sequence shown here is derived from an EMBL/GenBank/DDBJ whole genome shotgun (WGS) entry which is preliminary data.</text>
</comment>
<dbReference type="EMBL" id="WUQX01000001">
    <property type="protein sequence ID" value="MXP75989.1"/>
    <property type="molecule type" value="Genomic_DNA"/>
</dbReference>
<dbReference type="PANTHER" id="PTHR43424">
    <property type="entry name" value="LOCUS PUTATIVE PROTEIN 1-RELATED"/>
    <property type="match status" value="1"/>
</dbReference>
<feature type="transmembrane region" description="Helical" evidence="5">
    <location>
        <begin position="382"/>
        <end position="403"/>
    </location>
</feature>
<accession>A0A7X3MGI8</accession>